<feature type="domain" description="C2H2-type" evidence="2">
    <location>
        <begin position="1325"/>
        <end position="1348"/>
    </location>
</feature>
<proteinExistence type="predicted"/>
<feature type="region of interest" description="Disordered" evidence="1">
    <location>
        <begin position="17"/>
        <end position="56"/>
    </location>
</feature>
<accession>A0AA85JXK0</accession>
<reference evidence="3" key="1">
    <citation type="submission" date="2022-06" db="EMBL/GenBank/DDBJ databases">
        <authorList>
            <person name="Berger JAMES D."/>
            <person name="Berger JAMES D."/>
        </authorList>
    </citation>
    <scope>NUCLEOTIDE SEQUENCE [LARGE SCALE GENOMIC DNA]</scope>
</reference>
<feature type="region of interest" description="Disordered" evidence="1">
    <location>
        <begin position="833"/>
        <end position="853"/>
    </location>
</feature>
<feature type="compositionally biased region" description="Polar residues" evidence="1">
    <location>
        <begin position="728"/>
        <end position="741"/>
    </location>
</feature>
<evidence type="ECO:0000259" key="2">
    <source>
        <dbReference type="PROSITE" id="PS00028"/>
    </source>
</evidence>
<sequence>MKRKDLERILSGSTNTEPIINLKSSSNNIHERSADKRYRHHQNTGSTTHHVSDKMNAEVKYGRVNESKDAENSRYHRKHLQSTENLSAGINPTANFNPSLHEPEAYNSHRTSNLSTWIPNLGHPYYVPSRCKSEQILPQAKFQMKQDKSDQYLLDNSQDNRLYSPNIVSPIQCSPRVNKHYDNDDHHQQMFNPCMTKPELLNEEQYRVYQPNMNMNSYEPYENQVNAQLARLSMLHAQQLNIQVLLEQEWMKLHKLNSMKLERYGYKANRRSENLDLLQIPFDSRYAYSPRSVDRISVLSPETQYMSSQSNYRSHSNNLHKRYRSMECGLNDGYFDDSPSTKSVMVDTPQERNDNNNSNSNPMIEDVFPSEHQQNHSFSSNNNRSRTRNFGKRMNVPPPNTEQYEYSQEPQYASLRIPSSCSDYYNHRYNQKSPFYDSIQYDPESYLRKFNKSPNVSRKDSLTEKIHSHYTTENDNNFNSHTEEHYKTFQGVNEYPINSYQNDNNNNNTNHVDNWNVVSRRNKIRMIPEKQNYRSTKLYTGSTANQTLSKKYLPSNSKSVQKINALLNPNDSRFSNRRGDNTPEMFKLRKTVSQSCIYEKPEGREEKRKSSYLDGRLSYDNTTTTNNNNNNNPFIPKENDFNNIISSTESLDQEILDLCPNDSFSQLNEPTDPLNMNNHQRIQGINQMVNGGSIMQRVHKLPKHIEDDKEKDYESTSSSKTEISTSSADNNPNHNDMNIQSKSSEFDHMPLEYALPTQNEFNMNNSNETEKSLYQQEDDSHRLILLQKQSNEIKNNSQFDYKQSRYFDTVPSDNTTEPSIYTVKILKRNTSLQNDLNTPASNSDSAQYSSPECKAVTHTPHDVLQSNNNNNNNNELDLTNDSGVSSVAKDAPISNGVIYVRKVINNIVFGPCNSTNDASYQNSNDCDTMNTPTWLAVCNDEMKVIVYDLWTHNCLAEFTDHAITSTSLVTHLFPLHSTNTNEKKNSMHFGLLCVIQKNGIFTLYDVANQNRITKIRLNCEIYCACLVPCQEKSNQYLRDAILSIDTSGYLMITQWKLANLPMDNSFHRSSICAETLEIGTNIFKEISRKGKPTNLKYCIYIQNNLRSSMEALKFFNKNTKSKLSTSLKLFSNTENPTEFNLITVSVECTRRKIIRLTSWYCKAKQLSNTVSYNKILSNDPNANLIDISVTESGCSGSLCICFTNEVFWLSLHTFDILSKFKLPSFMSPIQYLAYSWPQPADLNKVYNRRTWICVNKNRLLEISPFESQRRLDIKGRACLLVYPTGPTDTPVTTIASGLGITPLVATALENGEIHITLIPETCFSCMVEFCPFGFTSKTDLVHHVVRDHYLSESVDGFRCNWSSCDLYLPLNCSQFKIEVLEEHAHQHVYA</sequence>
<name>A0AA85JXK0_TRIRE</name>
<feature type="region of interest" description="Disordered" evidence="1">
    <location>
        <begin position="598"/>
        <end position="635"/>
    </location>
</feature>
<feature type="compositionally biased region" description="Low complexity" evidence="1">
    <location>
        <begin position="715"/>
        <end position="727"/>
    </location>
</feature>
<dbReference type="PROSITE" id="PS00028">
    <property type="entry name" value="ZINC_FINGER_C2H2_1"/>
    <property type="match status" value="1"/>
</dbReference>
<dbReference type="WBParaSite" id="TREG1_64240.1">
    <property type="protein sequence ID" value="TREG1_64240.1"/>
    <property type="gene ID" value="TREG1_64240"/>
</dbReference>
<dbReference type="Proteomes" id="UP000050795">
    <property type="component" value="Unassembled WGS sequence"/>
</dbReference>
<feature type="compositionally biased region" description="Low complexity" evidence="1">
    <location>
        <begin position="621"/>
        <end position="632"/>
    </location>
</feature>
<evidence type="ECO:0000313" key="3">
    <source>
        <dbReference type="Proteomes" id="UP000050795"/>
    </source>
</evidence>
<reference evidence="4" key="2">
    <citation type="submission" date="2023-11" db="UniProtKB">
        <authorList>
            <consortium name="WormBaseParasite"/>
        </authorList>
    </citation>
    <scope>IDENTIFICATION</scope>
</reference>
<protein>
    <recommendedName>
        <fullName evidence="2">C2H2-type domain-containing protein</fullName>
    </recommendedName>
</protein>
<evidence type="ECO:0000256" key="1">
    <source>
        <dbReference type="SAM" id="MobiDB-lite"/>
    </source>
</evidence>
<feature type="region of interest" description="Disordered" evidence="1">
    <location>
        <begin position="339"/>
        <end position="404"/>
    </location>
</feature>
<feature type="compositionally biased region" description="Polar residues" evidence="1">
    <location>
        <begin position="17"/>
        <end position="28"/>
    </location>
</feature>
<evidence type="ECO:0000313" key="4">
    <source>
        <dbReference type="WBParaSite" id="TREG1_64240.1"/>
    </source>
</evidence>
<feature type="compositionally biased region" description="Polar residues" evidence="1">
    <location>
        <begin position="833"/>
        <end position="850"/>
    </location>
</feature>
<dbReference type="InterPro" id="IPR013087">
    <property type="entry name" value="Znf_C2H2_type"/>
</dbReference>
<feature type="compositionally biased region" description="Basic and acidic residues" evidence="1">
    <location>
        <begin position="599"/>
        <end position="611"/>
    </location>
</feature>
<organism evidence="3 4">
    <name type="scientific">Trichobilharzia regenti</name>
    <name type="common">Nasal bird schistosome</name>
    <dbReference type="NCBI Taxonomy" id="157069"/>
    <lineage>
        <taxon>Eukaryota</taxon>
        <taxon>Metazoa</taxon>
        <taxon>Spiralia</taxon>
        <taxon>Lophotrochozoa</taxon>
        <taxon>Platyhelminthes</taxon>
        <taxon>Trematoda</taxon>
        <taxon>Digenea</taxon>
        <taxon>Strigeidida</taxon>
        <taxon>Schistosomatoidea</taxon>
        <taxon>Schistosomatidae</taxon>
        <taxon>Trichobilharzia</taxon>
    </lineage>
</organism>
<feature type="region of interest" description="Disordered" evidence="1">
    <location>
        <begin position="703"/>
        <end position="741"/>
    </location>
</feature>
<feature type="compositionally biased region" description="Basic and acidic residues" evidence="1">
    <location>
        <begin position="703"/>
        <end position="714"/>
    </location>
</feature>
<keyword evidence="3" id="KW-1185">Reference proteome</keyword>